<accession>A0ABV7EBZ6</accession>
<gene>
    <name evidence="1" type="ORF">ACFODK_04795</name>
</gene>
<dbReference type="EMBL" id="JBHRSU010000004">
    <property type="protein sequence ID" value="MFC3100205.1"/>
    <property type="molecule type" value="Genomic_DNA"/>
</dbReference>
<sequence length="249" mass="26979">MRAQRGRGADGRIRTAALIGTLRALARQLAALLLGATLISAPLQAREADGEAAGRYYLRGGFEIAMQLELRDDGSYGFELAVGAKDERSSGTWTQAGNRIIFATDPLPVAPVFAQMERDAAADAPYLLVTWPDGEVLQGVTVRLTCAGGEVAWGYTHDTGWPYPENEDGLGGDGLCAEPQSLRLIEGIHDIHSPDYDVAGVAGGLRFVLHPNDLGLRDMTGWQAILDGDRLWLEYDGSDRVELVRYRPN</sequence>
<organism evidence="1 2">
    <name type="scientific">Alteraurantiacibacter lauratis</name>
    <dbReference type="NCBI Taxonomy" id="2054627"/>
    <lineage>
        <taxon>Bacteria</taxon>
        <taxon>Pseudomonadati</taxon>
        <taxon>Pseudomonadota</taxon>
        <taxon>Alphaproteobacteria</taxon>
        <taxon>Sphingomonadales</taxon>
        <taxon>Erythrobacteraceae</taxon>
        <taxon>Alteraurantiacibacter</taxon>
    </lineage>
</organism>
<keyword evidence="2" id="KW-1185">Reference proteome</keyword>
<comment type="caution">
    <text evidence="1">The sequence shown here is derived from an EMBL/GenBank/DDBJ whole genome shotgun (WGS) entry which is preliminary data.</text>
</comment>
<protein>
    <submittedName>
        <fullName evidence="1">Uncharacterized protein</fullName>
    </submittedName>
</protein>
<reference evidence="2" key="1">
    <citation type="journal article" date="2019" name="Int. J. Syst. Evol. Microbiol.">
        <title>The Global Catalogue of Microorganisms (GCM) 10K type strain sequencing project: providing services to taxonomists for standard genome sequencing and annotation.</title>
        <authorList>
            <consortium name="The Broad Institute Genomics Platform"/>
            <consortium name="The Broad Institute Genome Sequencing Center for Infectious Disease"/>
            <person name="Wu L."/>
            <person name="Ma J."/>
        </authorList>
    </citation>
    <scope>NUCLEOTIDE SEQUENCE [LARGE SCALE GENOMIC DNA]</scope>
    <source>
        <strain evidence="2">KCTC 52606</strain>
    </source>
</reference>
<dbReference type="RefSeq" id="WP_336917999.1">
    <property type="nucleotide sequence ID" value="NZ_JBANRN010000003.1"/>
</dbReference>
<proteinExistence type="predicted"/>
<dbReference type="Proteomes" id="UP001595378">
    <property type="component" value="Unassembled WGS sequence"/>
</dbReference>
<evidence type="ECO:0000313" key="1">
    <source>
        <dbReference type="EMBL" id="MFC3100205.1"/>
    </source>
</evidence>
<name>A0ABV7EBZ6_9SPHN</name>
<evidence type="ECO:0000313" key="2">
    <source>
        <dbReference type="Proteomes" id="UP001595378"/>
    </source>
</evidence>